<reference evidence="2 3" key="2">
    <citation type="submission" date="2024-05" db="EMBL/GenBank/DDBJ databases">
        <authorList>
            <person name="Chen Y."/>
            <person name="Shah S."/>
            <person name="Dougan E. K."/>
            <person name="Thang M."/>
            <person name="Chan C."/>
        </authorList>
    </citation>
    <scope>NUCLEOTIDE SEQUENCE [LARGE SCALE GENOMIC DNA]</scope>
</reference>
<sequence length="188" mass="21439">MRMDTESSACTTLPFGVKIGKCCTPRCNGRDGHKERTRLQGAILSNCEMVIEGPFKVKNAIGKYFEPDSEWMNSYVWKQRDGGALPKFPESDYICHERCNAKWPETTLRNYSQRLPLIDVYRSGGVDTEDDNETWQRLDLEPGTGLPAKWINMGLTMSTCKYGGFHRWGIPKMDQNGWFVMENPSING</sequence>
<protein>
    <submittedName>
        <fullName evidence="1">Uncharacterized protein</fullName>
    </submittedName>
</protein>
<evidence type="ECO:0000313" key="1">
    <source>
        <dbReference type="EMBL" id="CAI4009728.1"/>
    </source>
</evidence>
<gene>
    <name evidence="1" type="ORF">C1SCF055_LOCUS35064</name>
</gene>
<dbReference type="Proteomes" id="UP001152797">
    <property type="component" value="Unassembled WGS sequence"/>
</dbReference>
<dbReference type="EMBL" id="CAMXCT010004610">
    <property type="protein sequence ID" value="CAI4009728.1"/>
    <property type="molecule type" value="Genomic_DNA"/>
</dbReference>
<dbReference type="EMBL" id="CAMXCT020004610">
    <property type="protein sequence ID" value="CAL1163103.1"/>
    <property type="molecule type" value="Genomic_DNA"/>
</dbReference>
<comment type="caution">
    <text evidence="1">The sequence shown here is derived from an EMBL/GenBank/DDBJ whole genome shotgun (WGS) entry which is preliminary data.</text>
</comment>
<dbReference type="EMBL" id="CAMXCT030004610">
    <property type="protein sequence ID" value="CAL4797040.1"/>
    <property type="molecule type" value="Genomic_DNA"/>
</dbReference>
<dbReference type="OrthoDB" id="10651188at2759"/>
<name>A0A9P1DGK0_9DINO</name>
<evidence type="ECO:0000313" key="2">
    <source>
        <dbReference type="EMBL" id="CAL4797040.1"/>
    </source>
</evidence>
<organism evidence="1">
    <name type="scientific">Cladocopium goreaui</name>
    <dbReference type="NCBI Taxonomy" id="2562237"/>
    <lineage>
        <taxon>Eukaryota</taxon>
        <taxon>Sar</taxon>
        <taxon>Alveolata</taxon>
        <taxon>Dinophyceae</taxon>
        <taxon>Suessiales</taxon>
        <taxon>Symbiodiniaceae</taxon>
        <taxon>Cladocopium</taxon>
    </lineage>
</organism>
<accession>A0A9P1DGK0</accession>
<proteinExistence type="predicted"/>
<reference evidence="1" key="1">
    <citation type="submission" date="2022-10" db="EMBL/GenBank/DDBJ databases">
        <authorList>
            <person name="Chen Y."/>
            <person name="Dougan E. K."/>
            <person name="Chan C."/>
            <person name="Rhodes N."/>
            <person name="Thang M."/>
        </authorList>
    </citation>
    <scope>NUCLEOTIDE SEQUENCE</scope>
</reference>
<dbReference type="AlphaFoldDB" id="A0A9P1DGK0"/>
<keyword evidence="3" id="KW-1185">Reference proteome</keyword>
<evidence type="ECO:0000313" key="3">
    <source>
        <dbReference type="Proteomes" id="UP001152797"/>
    </source>
</evidence>